<dbReference type="AlphaFoldDB" id="K0TA84"/>
<evidence type="ECO:0000313" key="2">
    <source>
        <dbReference type="EMBL" id="EJK75618.1"/>
    </source>
</evidence>
<feature type="compositionally biased region" description="Basic residues" evidence="1">
    <location>
        <begin position="112"/>
        <end position="124"/>
    </location>
</feature>
<evidence type="ECO:0000313" key="3">
    <source>
        <dbReference type="Proteomes" id="UP000266841"/>
    </source>
</evidence>
<organism evidence="2 3">
    <name type="scientific">Thalassiosira oceanica</name>
    <name type="common">Marine diatom</name>
    <dbReference type="NCBI Taxonomy" id="159749"/>
    <lineage>
        <taxon>Eukaryota</taxon>
        <taxon>Sar</taxon>
        <taxon>Stramenopiles</taxon>
        <taxon>Ochrophyta</taxon>
        <taxon>Bacillariophyta</taxon>
        <taxon>Coscinodiscophyceae</taxon>
        <taxon>Thalassiosirophycidae</taxon>
        <taxon>Thalassiosirales</taxon>
        <taxon>Thalassiosiraceae</taxon>
        <taxon>Thalassiosira</taxon>
    </lineage>
</organism>
<gene>
    <name evidence="2" type="ORF">THAOC_02655</name>
</gene>
<accession>K0TA84</accession>
<protein>
    <submittedName>
        <fullName evidence="2">Uncharacterized protein</fullName>
    </submittedName>
</protein>
<evidence type="ECO:0000256" key="1">
    <source>
        <dbReference type="SAM" id="MobiDB-lite"/>
    </source>
</evidence>
<dbReference type="Proteomes" id="UP000266841">
    <property type="component" value="Unassembled WGS sequence"/>
</dbReference>
<name>K0TA84_THAOC</name>
<reference evidence="2 3" key="1">
    <citation type="journal article" date="2012" name="Genome Biol.">
        <title>Genome and low-iron response of an oceanic diatom adapted to chronic iron limitation.</title>
        <authorList>
            <person name="Lommer M."/>
            <person name="Specht M."/>
            <person name="Roy A.S."/>
            <person name="Kraemer L."/>
            <person name="Andreson R."/>
            <person name="Gutowska M.A."/>
            <person name="Wolf J."/>
            <person name="Bergner S.V."/>
            <person name="Schilhabel M.B."/>
            <person name="Klostermeier U.C."/>
            <person name="Beiko R.G."/>
            <person name="Rosenstiel P."/>
            <person name="Hippler M."/>
            <person name="Laroche J."/>
        </authorList>
    </citation>
    <scope>NUCLEOTIDE SEQUENCE [LARGE SCALE GENOMIC DNA]</scope>
    <source>
        <strain evidence="2 3">CCMP1005</strain>
    </source>
</reference>
<feature type="region of interest" description="Disordered" evidence="1">
    <location>
        <begin position="82"/>
        <end position="137"/>
    </location>
</feature>
<comment type="caution">
    <text evidence="2">The sequence shown here is derived from an EMBL/GenBank/DDBJ whole genome shotgun (WGS) entry which is preliminary data.</text>
</comment>
<keyword evidence="3" id="KW-1185">Reference proteome</keyword>
<dbReference type="EMBL" id="AGNL01002828">
    <property type="protein sequence ID" value="EJK75618.1"/>
    <property type="molecule type" value="Genomic_DNA"/>
</dbReference>
<feature type="compositionally biased region" description="Basic and acidic residues" evidence="1">
    <location>
        <begin position="96"/>
        <end position="111"/>
    </location>
</feature>
<sequence length="207" mass="22742">MGSSGSTVQWPAGLRALGDSLPFHLLAFDFSRQGSSSGSSDGIKSRPVYRNLMLKQGQPQPAERRKRLSEIYVPRAGRTLRHVSEAIGRRRRGRRQRDGPRAYPPRADRRPLPHPRPRPRRHPRAAAGGSQGMVGQHRARRAVGVVSRMISEGKVSWLGVPSCGGCRAGIFRNRRRGHHAPRTPSVSFLTPLSLSACTGMSGSKFSL</sequence>
<proteinExistence type="predicted"/>